<protein>
    <submittedName>
        <fullName evidence="8">P pilus assembly chaperone PapD</fullName>
    </submittedName>
</protein>
<dbReference type="Proteomes" id="UP000246744">
    <property type="component" value="Unassembled WGS sequence"/>
</dbReference>
<dbReference type="PANTHER" id="PTHR30251:SF7">
    <property type="entry name" value="FIMBRIAE CHAPARONE"/>
    <property type="match status" value="1"/>
</dbReference>
<evidence type="ECO:0000256" key="2">
    <source>
        <dbReference type="ARBA" id="ARBA00007399"/>
    </source>
</evidence>
<feature type="domain" description="Pili assembly chaperone N-terminal" evidence="7">
    <location>
        <begin position="31"/>
        <end position="155"/>
    </location>
</feature>
<keyword evidence="3 6" id="KW-0732">Signal</keyword>
<evidence type="ECO:0000256" key="4">
    <source>
        <dbReference type="ARBA" id="ARBA00022764"/>
    </source>
</evidence>
<dbReference type="GO" id="GO:0030288">
    <property type="term" value="C:outer membrane-bounded periplasmic space"/>
    <property type="evidence" value="ECO:0007669"/>
    <property type="project" value="InterPro"/>
</dbReference>
<comment type="caution">
    <text evidence="8">The sequence shown here is derived from an EMBL/GenBank/DDBJ whole genome shotgun (WGS) entry which is preliminary data.</text>
</comment>
<dbReference type="InterPro" id="IPR001829">
    <property type="entry name" value="Pili_assmbl_chaperone_bac"/>
</dbReference>
<dbReference type="InterPro" id="IPR008962">
    <property type="entry name" value="PapD-like_sf"/>
</dbReference>
<dbReference type="SUPFAM" id="SSF49584">
    <property type="entry name" value="Periplasmic chaperone C-domain"/>
    <property type="match status" value="1"/>
</dbReference>
<keyword evidence="9" id="KW-1185">Reference proteome</keyword>
<proteinExistence type="inferred from homology"/>
<dbReference type="SUPFAM" id="SSF49354">
    <property type="entry name" value="PapD-like"/>
    <property type="match status" value="1"/>
</dbReference>
<dbReference type="GO" id="GO:0071555">
    <property type="term" value="P:cell wall organization"/>
    <property type="evidence" value="ECO:0007669"/>
    <property type="project" value="InterPro"/>
</dbReference>
<evidence type="ECO:0000256" key="1">
    <source>
        <dbReference type="ARBA" id="ARBA00004418"/>
    </source>
</evidence>
<keyword evidence="4" id="KW-0574">Periplasm</keyword>
<comment type="subcellular location">
    <subcellularLocation>
        <location evidence="1">Periplasm</location>
    </subcellularLocation>
</comment>
<evidence type="ECO:0000256" key="6">
    <source>
        <dbReference type="SAM" id="SignalP"/>
    </source>
</evidence>
<feature type="signal peptide" evidence="6">
    <location>
        <begin position="1"/>
        <end position="29"/>
    </location>
</feature>
<evidence type="ECO:0000256" key="3">
    <source>
        <dbReference type="ARBA" id="ARBA00022729"/>
    </source>
</evidence>
<dbReference type="AlphaFoldDB" id="A0A317PWJ2"/>
<accession>A0A317PWJ2</accession>
<feature type="chain" id="PRO_5016290369" evidence="6">
    <location>
        <begin position="30"/>
        <end position="243"/>
    </location>
</feature>
<dbReference type="InterPro" id="IPR013783">
    <property type="entry name" value="Ig-like_fold"/>
</dbReference>
<evidence type="ECO:0000259" key="7">
    <source>
        <dbReference type="Pfam" id="PF00345"/>
    </source>
</evidence>
<dbReference type="PRINTS" id="PR00969">
    <property type="entry name" value="CHAPERONPILI"/>
</dbReference>
<gene>
    <name evidence="8" type="ORF">DES37_109204</name>
</gene>
<keyword evidence="5" id="KW-0143">Chaperone</keyword>
<dbReference type="RefSeq" id="WP_110026770.1">
    <property type="nucleotide sequence ID" value="NZ_QGTS01000009.1"/>
</dbReference>
<reference evidence="8 9" key="1">
    <citation type="submission" date="2018-05" db="EMBL/GenBank/DDBJ databases">
        <title>Genomic Encyclopedia of Type Strains, Phase IV (KMG-IV): sequencing the most valuable type-strain genomes for metagenomic binning, comparative biology and taxonomic classification.</title>
        <authorList>
            <person name="Goeker M."/>
        </authorList>
    </citation>
    <scope>NUCLEOTIDE SEQUENCE [LARGE SCALE GENOMIC DNA]</scope>
    <source>
        <strain evidence="8 9">DSM 19579</strain>
    </source>
</reference>
<organism evidence="8 9">
    <name type="scientific">Mangrovibacter plantisponsor</name>
    <dbReference type="NCBI Taxonomy" id="451513"/>
    <lineage>
        <taxon>Bacteria</taxon>
        <taxon>Pseudomonadati</taxon>
        <taxon>Pseudomonadota</taxon>
        <taxon>Gammaproteobacteria</taxon>
        <taxon>Enterobacterales</taxon>
        <taxon>Enterobacteriaceae</taxon>
        <taxon>Mangrovibacter</taxon>
    </lineage>
</organism>
<comment type="similarity">
    <text evidence="2">Belongs to the periplasmic pilus chaperone family.</text>
</comment>
<dbReference type="PANTHER" id="PTHR30251">
    <property type="entry name" value="PILUS ASSEMBLY CHAPERONE"/>
    <property type="match status" value="1"/>
</dbReference>
<dbReference type="InterPro" id="IPR016147">
    <property type="entry name" value="Pili_assmbl_chaperone_N"/>
</dbReference>
<dbReference type="InterPro" id="IPR036316">
    <property type="entry name" value="Pili_assmbl_chap_C_dom_sf"/>
</dbReference>
<dbReference type="Pfam" id="PF00345">
    <property type="entry name" value="PapD_N"/>
    <property type="match status" value="1"/>
</dbReference>
<name>A0A317PWJ2_9ENTR</name>
<dbReference type="EMBL" id="QGTS01000009">
    <property type="protein sequence ID" value="PWW07084.1"/>
    <property type="molecule type" value="Genomic_DNA"/>
</dbReference>
<evidence type="ECO:0000313" key="9">
    <source>
        <dbReference type="Proteomes" id="UP000246744"/>
    </source>
</evidence>
<dbReference type="Gene3D" id="2.60.40.10">
    <property type="entry name" value="Immunoglobulins"/>
    <property type="match status" value="2"/>
</dbReference>
<sequence>MPNSRWWSAFSKLTLLATLFIAGITPAMAVVSPDRSRVILNENVGEESLLLTNNDGKPSLVQMWTDDGDPLLPIDKLQVPVVILPPVFSIEGGQQHDVRIKLLHPHTMQADQAERLYWINIYQVPPNTQLARPPARQVVMPLRIRMKLIIRPDSLGELRQEEGEKIDFTIKDSKHIELQNSGKRVMSVSVVKINHEIHHNIVLLPGEHQDISLNSPIKLNQKHQVDWSVISDNGVNWNYQKIF</sequence>
<evidence type="ECO:0000256" key="5">
    <source>
        <dbReference type="ARBA" id="ARBA00023186"/>
    </source>
</evidence>
<evidence type="ECO:0000313" key="8">
    <source>
        <dbReference type="EMBL" id="PWW07084.1"/>
    </source>
</evidence>
<dbReference type="InterPro" id="IPR050643">
    <property type="entry name" value="Periplasmic_pilus_chap"/>
</dbReference>